<evidence type="ECO:0000313" key="2">
    <source>
        <dbReference type="Proteomes" id="UP001250181"/>
    </source>
</evidence>
<dbReference type="Proteomes" id="UP001250181">
    <property type="component" value="Unassembled WGS sequence"/>
</dbReference>
<name>A0ABU3QIL2_9ACTN</name>
<dbReference type="EMBL" id="JAWCTQ010000010">
    <property type="protein sequence ID" value="MDT9682566.1"/>
    <property type="molecule type" value="Genomic_DNA"/>
</dbReference>
<protein>
    <submittedName>
        <fullName evidence="1">Uncharacterized protein</fullName>
    </submittedName>
</protein>
<reference evidence="1 2" key="1">
    <citation type="submission" date="2023-09" db="EMBL/GenBank/DDBJ databases">
        <title>Streptomyces sp. nov.: A antagonism against Alternaria gaisen Producing Streptochlin, Isolated from Tamarix root soil.</title>
        <authorList>
            <person name="Chen Y."/>
        </authorList>
    </citation>
    <scope>NUCLEOTIDE SEQUENCE [LARGE SCALE GENOMIC DNA]</scope>
    <source>
        <strain evidence="1 2">TRM76323</strain>
    </source>
</reference>
<proteinExistence type="predicted"/>
<organism evidence="1 2">
    <name type="scientific">Streptomyces tamarix</name>
    <dbReference type="NCBI Taxonomy" id="3078565"/>
    <lineage>
        <taxon>Bacteria</taxon>
        <taxon>Bacillati</taxon>
        <taxon>Actinomycetota</taxon>
        <taxon>Actinomycetes</taxon>
        <taxon>Kitasatosporales</taxon>
        <taxon>Streptomycetaceae</taxon>
        <taxon>Streptomyces</taxon>
    </lineage>
</organism>
<evidence type="ECO:0000313" key="1">
    <source>
        <dbReference type="EMBL" id="MDT9682566.1"/>
    </source>
</evidence>
<keyword evidence="2" id="KW-1185">Reference proteome</keyword>
<accession>A0ABU3QIL2</accession>
<dbReference type="RefSeq" id="WP_315877646.1">
    <property type="nucleotide sequence ID" value="NZ_JAWCTQ010000010.1"/>
</dbReference>
<sequence length="78" mass="8676">MAFFTAGKTYLWRPDGYKAPEQWRYFQCAAVTRIPGTTARIAFGFIKTGSPTSGWTPTGLGDADWSSEWVVLPEDSSH</sequence>
<gene>
    <name evidence="1" type="ORF">RND61_10855</name>
</gene>
<comment type="caution">
    <text evidence="1">The sequence shown here is derived from an EMBL/GenBank/DDBJ whole genome shotgun (WGS) entry which is preliminary data.</text>
</comment>